<proteinExistence type="predicted"/>
<dbReference type="RefSeq" id="WP_006983784.1">
    <property type="nucleotide sequence ID" value="NZ_ABVL01000043.1"/>
</dbReference>
<accession>B4DC26</accession>
<dbReference type="AlphaFoldDB" id="B4DC26"/>
<reference evidence="1 2" key="1">
    <citation type="journal article" date="2011" name="J. Bacteriol.">
        <title>Genome sequence of Chthoniobacter flavus Ellin428, an aerobic heterotrophic soil bacterium.</title>
        <authorList>
            <person name="Kant R."/>
            <person name="van Passel M.W."/>
            <person name="Palva A."/>
            <person name="Lucas S."/>
            <person name="Lapidus A."/>
            <person name="Glavina Del Rio T."/>
            <person name="Dalin E."/>
            <person name="Tice H."/>
            <person name="Bruce D."/>
            <person name="Goodwin L."/>
            <person name="Pitluck S."/>
            <person name="Larimer F.W."/>
            <person name="Land M.L."/>
            <person name="Hauser L."/>
            <person name="Sangwan P."/>
            <person name="de Vos W.M."/>
            <person name="Janssen P.H."/>
            <person name="Smidt H."/>
        </authorList>
    </citation>
    <scope>NUCLEOTIDE SEQUENCE [LARGE SCALE GENOMIC DNA]</scope>
    <source>
        <strain evidence="1 2">Ellin428</strain>
    </source>
</reference>
<dbReference type="STRING" id="497964.CfE428DRAFT_6467"/>
<gene>
    <name evidence="1" type="ORF">CfE428DRAFT_6467</name>
</gene>
<sequence>MGRLLETKVANIEADELLALIRELEDACSIGSEGFADSPLIHFLTQCVYPEGATGGRASITTKFAASAPLLESRVGKLSDGPLRNLCVELASLANESLEFFGGSKVYMLLNKALPRFSTARQTEKQKRWDAVIHQRRSNRR</sequence>
<evidence type="ECO:0000313" key="2">
    <source>
        <dbReference type="Proteomes" id="UP000005824"/>
    </source>
</evidence>
<dbReference type="InParanoid" id="B4DC26"/>
<keyword evidence="2" id="KW-1185">Reference proteome</keyword>
<protein>
    <submittedName>
        <fullName evidence="1">Uncharacterized protein</fullName>
    </submittedName>
</protein>
<dbReference type="Proteomes" id="UP000005824">
    <property type="component" value="Unassembled WGS sequence"/>
</dbReference>
<dbReference type="EMBL" id="ABVL01000043">
    <property type="protein sequence ID" value="EDY16000.1"/>
    <property type="molecule type" value="Genomic_DNA"/>
</dbReference>
<comment type="caution">
    <text evidence="1">The sequence shown here is derived from an EMBL/GenBank/DDBJ whole genome shotgun (WGS) entry which is preliminary data.</text>
</comment>
<evidence type="ECO:0000313" key="1">
    <source>
        <dbReference type="EMBL" id="EDY16000.1"/>
    </source>
</evidence>
<organism evidence="1 2">
    <name type="scientific">Chthoniobacter flavus Ellin428</name>
    <dbReference type="NCBI Taxonomy" id="497964"/>
    <lineage>
        <taxon>Bacteria</taxon>
        <taxon>Pseudomonadati</taxon>
        <taxon>Verrucomicrobiota</taxon>
        <taxon>Spartobacteria</taxon>
        <taxon>Chthoniobacterales</taxon>
        <taxon>Chthoniobacteraceae</taxon>
        <taxon>Chthoniobacter</taxon>
    </lineage>
</organism>
<name>B4DC26_9BACT</name>